<dbReference type="PANTHER" id="PTHR43048:SF3">
    <property type="entry name" value="METHYLMALONYL-COA EPIMERASE, MITOCHONDRIAL"/>
    <property type="match status" value="1"/>
</dbReference>
<feature type="region of interest" description="Disordered" evidence="2">
    <location>
        <begin position="1"/>
        <end position="28"/>
    </location>
</feature>
<dbReference type="PROSITE" id="PS51819">
    <property type="entry name" value="VOC"/>
    <property type="match status" value="1"/>
</dbReference>
<reference evidence="4 5" key="1">
    <citation type="submission" date="2019-07" db="EMBL/GenBank/DDBJ databases">
        <title>Qingshengfaniella alkalisoli gen. nov., sp. nov., isolated from saline soil.</title>
        <authorList>
            <person name="Xu L."/>
            <person name="Huang X.-X."/>
            <person name="Sun J.-Q."/>
        </authorList>
    </citation>
    <scope>NUCLEOTIDE SEQUENCE [LARGE SCALE GENOMIC DNA]</scope>
    <source>
        <strain evidence="4 5">DSM 27279</strain>
    </source>
</reference>
<dbReference type="EMBL" id="VLTJ01000007">
    <property type="protein sequence ID" value="TSH97863.1"/>
    <property type="molecule type" value="Genomic_DNA"/>
</dbReference>
<dbReference type="Proteomes" id="UP000318405">
    <property type="component" value="Unassembled WGS sequence"/>
</dbReference>
<comment type="caution">
    <text evidence="4">The sequence shown here is derived from an EMBL/GenBank/DDBJ whole genome shotgun (WGS) entry which is preliminary data.</text>
</comment>
<feature type="compositionally biased region" description="Basic residues" evidence="2">
    <location>
        <begin position="1"/>
        <end position="27"/>
    </location>
</feature>
<dbReference type="GO" id="GO:0004493">
    <property type="term" value="F:methylmalonyl-CoA epimerase activity"/>
    <property type="evidence" value="ECO:0007669"/>
    <property type="project" value="TreeGrafter"/>
</dbReference>
<evidence type="ECO:0000313" key="4">
    <source>
        <dbReference type="EMBL" id="TSH97863.1"/>
    </source>
</evidence>
<evidence type="ECO:0000313" key="5">
    <source>
        <dbReference type="Proteomes" id="UP000318405"/>
    </source>
</evidence>
<sequence>MRPRTWRSRGKRTRRSRHDGRRRRPRVYGKPPAQVSLTYLSILMTISSSIYLTYSSMNGEKMIKGILGINIAVKDLNAAIARYEAFLGCRAVPSAPGAFAYPGLQGARFDVHGFRLNLISSDDPATSVGRFLAKRGEGVFLVSVQVDDADAQAAEARALGLEVLLDPSARGRYGAVNFVHPRDMHGVQFEMLQPAVAEV</sequence>
<name>A0A556AY36_9BURK</name>
<gene>
    <name evidence="4" type="ORF">FOZ76_03460</name>
</gene>
<dbReference type="InterPro" id="IPR051785">
    <property type="entry name" value="MMCE/EMCE_epimerase"/>
</dbReference>
<protein>
    <recommendedName>
        <fullName evidence="3">VOC domain-containing protein</fullName>
    </recommendedName>
</protein>
<evidence type="ECO:0000259" key="3">
    <source>
        <dbReference type="PROSITE" id="PS51819"/>
    </source>
</evidence>
<keyword evidence="5" id="KW-1185">Reference proteome</keyword>
<dbReference type="InterPro" id="IPR004360">
    <property type="entry name" value="Glyas_Fos-R_dOase_dom"/>
</dbReference>
<dbReference type="Pfam" id="PF00903">
    <property type="entry name" value="Glyoxalase"/>
    <property type="match status" value="1"/>
</dbReference>
<dbReference type="PANTHER" id="PTHR43048">
    <property type="entry name" value="METHYLMALONYL-COA EPIMERASE"/>
    <property type="match status" value="1"/>
</dbReference>
<dbReference type="OrthoDB" id="9788468at2"/>
<dbReference type="SUPFAM" id="SSF54593">
    <property type="entry name" value="Glyoxalase/Bleomycin resistance protein/Dihydroxybiphenyl dioxygenase"/>
    <property type="match status" value="1"/>
</dbReference>
<evidence type="ECO:0000256" key="2">
    <source>
        <dbReference type="SAM" id="MobiDB-lite"/>
    </source>
</evidence>
<evidence type="ECO:0000256" key="1">
    <source>
        <dbReference type="ARBA" id="ARBA00022723"/>
    </source>
</evidence>
<dbReference type="AlphaFoldDB" id="A0A556AY36"/>
<dbReference type="GO" id="GO:0046872">
    <property type="term" value="F:metal ion binding"/>
    <property type="evidence" value="ECO:0007669"/>
    <property type="project" value="UniProtKB-KW"/>
</dbReference>
<keyword evidence="1" id="KW-0479">Metal-binding</keyword>
<accession>A0A556AY36</accession>
<proteinExistence type="predicted"/>
<dbReference type="InterPro" id="IPR029068">
    <property type="entry name" value="Glyas_Bleomycin-R_OHBP_Dase"/>
</dbReference>
<dbReference type="InterPro" id="IPR037523">
    <property type="entry name" value="VOC_core"/>
</dbReference>
<dbReference type="GO" id="GO:0046491">
    <property type="term" value="P:L-methylmalonyl-CoA metabolic process"/>
    <property type="evidence" value="ECO:0007669"/>
    <property type="project" value="TreeGrafter"/>
</dbReference>
<feature type="domain" description="VOC" evidence="3">
    <location>
        <begin position="65"/>
        <end position="194"/>
    </location>
</feature>
<organism evidence="4 5">
    <name type="scientific">Verticiella sediminum</name>
    <dbReference type="NCBI Taxonomy" id="1247510"/>
    <lineage>
        <taxon>Bacteria</taxon>
        <taxon>Pseudomonadati</taxon>
        <taxon>Pseudomonadota</taxon>
        <taxon>Betaproteobacteria</taxon>
        <taxon>Burkholderiales</taxon>
        <taxon>Alcaligenaceae</taxon>
        <taxon>Verticiella</taxon>
    </lineage>
</organism>
<dbReference type="Gene3D" id="3.10.180.10">
    <property type="entry name" value="2,3-Dihydroxybiphenyl 1,2-Dioxygenase, domain 1"/>
    <property type="match status" value="1"/>
</dbReference>